<feature type="transmembrane region" description="Helical" evidence="1">
    <location>
        <begin position="621"/>
        <end position="639"/>
    </location>
</feature>
<feature type="chain" id="PRO_5019253625" description="Bacterial Ig-like domain-containing protein" evidence="2">
    <location>
        <begin position="28"/>
        <end position="648"/>
    </location>
</feature>
<evidence type="ECO:0000313" key="4">
    <source>
        <dbReference type="Proteomes" id="UP000015105"/>
    </source>
</evidence>
<keyword evidence="1" id="KW-1133">Transmembrane helix</keyword>
<evidence type="ECO:0008006" key="5">
    <source>
        <dbReference type="Google" id="ProtNLM"/>
    </source>
</evidence>
<accession>A0A453EGK9</accession>
<dbReference type="Proteomes" id="UP000015105">
    <property type="component" value="Chromosome 3D"/>
</dbReference>
<sequence>MVWKSWGRRLLLSAVVLLCSGAAGAAAAGDVSLSLTTAPPRISTSASAVFAFRAVQSSGWTCGDCAITCKLDGERRSDCGGNGNGTEVLIVYGPGRVEPSTLEAVVPGLRYSVAVSPSPDVDYGRMILVMRRGFCTDVAGHRFRRSSNSSFTLRFDKRSDSMNITASIPEKLLQIQGAMRVVEATNDDRELRIYMSFAEPVMNSSAEVLAALTVTGAVLTPTNRSTLGNRRFGYVVNKISSTAVVTVACDTSSVISRQGTPVYSSQPLTFLYDTRRPSVKLATSTVRTSSHTIPVLIKFEKPVFNFTSSAVQLSGGKLLSFAFSFHEASKSIYTMQILAVDKLVSVQVAENTAQDVAGNPNLPSDRLQVRHYSVPASSSSIATIATVIFAATAIVATLLTVSTSSLIASGAMARPSSYSISEPSRNLLRMACHIQIFALSRWLSINLPVEYYELAKGIEWTIPYIRLPWEGPSADPFVGYSTMPAIAYSELVDRSDVVQADPYYPGAAPGGQQQQIMPMQIPVEGKPPATPLQIPALDGKPLTAMEYRSFFENQDMKPEAQIIMKLQDLDGWKYFGRNMLWLGVIGGGLVMLHLLLLLYLRLRYRGGTGKYGALVLPRFEIMLAILAMPCISQASAALIRGTPFISML</sequence>
<evidence type="ECO:0000313" key="3">
    <source>
        <dbReference type="EnsemblPlants" id="AET3Gv20334500.15"/>
    </source>
</evidence>
<name>A0A453EGK9_AEGTS</name>
<proteinExistence type="predicted"/>
<reference evidence="3" key="5">
    <citation type="journal article" date="2021" name="G3 (Bethesda)">
        <title>Aegilops tauschii genome assembly Aet v5.0 features greater sequence contiguity and improved annotation.</title>
        <authorList>
            <person name="Wang L."/>
            <person name="Zhu T."/>
            <person name="Rodriguez J.C."/>
            <person name="Deal K.R."/>
            <person name="Dubcovsky J."/>
            <person name="McGuire P.E."/>
            <person name="Lux T."/>
            <person name="Spannagl M."/>
            <person name="Mayer K.F.X."/>
            <person name="Baldrich P."/>
            <person name="Meyers B.C."/>
            <person name="Huo N."/>
            <person name="Gu Y.Q."/>
            <person name="Zhou H."/>
            <person name="Devos K.M."/>
            <person name="Bennetzen J.L."/>
            <person name="Unver T."/>
            <person name="Budak H."/>
            <person name="Gulick P.J."/>
            <person name="Galiba G."/>
            <person name="Kalapos B."/>
            <person name="Nelson D.R."/>
            <person name="Li P."/>
            <person name="You F.M."/>
            <person name="Luo M.C."/>
            <person name="Dvorak J."/>
        </authorList>
    </citation>
    <scope>NUCLEOTIDE SEQUENCE [LARGE SCALE GENOMIC DNA]</scope>
    <source>
        <strain evidence="3">cv. AL8/78</strain>
    </source>
</reference>
<dbReference type="Gramene" id="AET3Gv20334500.15">
    <property type="protein sequence ID" value="AET3Gv20334500.15"/>
    <property type="gene ID" value="AET3Gv20334500"/>
</dbReference>
<keyword evidence="2" id="KW-0732">Signal</keyword>
<evidence type="ECO:0000256" key="1">
    <source>
        <dbReference type="SAM" id="Phobius"/>
    </source>
</evidence>
<reference evidence="3" key="3">
    <citation type="journal article" date="2017" name="Nature">
        <title>Genome sequence of the progenitor of the wheat D genome Aegilops tauschii.</title>
        <authorList>
            <person name="Luo M.C."/>
            <person name="Gu Y.Q."/>
            <person name="Puiu D."/>
            <person name="Wang H."/>
            <person name="Twardziok S.O."/>
            <person name="Deal K.R."/>
            <person name="Huo N."/>
            <person name="Zhu T."/>
            <person name="Wang L."/>
            <person name="Wang Y."/>
            <person name="McGuire P.E."/>
            <person name="Liu S."/>
            <person name="Long H."/>
            <person name="Ramasamy R.K."/>
            <person name="Rodriguez J.C."/>
            <person name="Van S.L."/>
            <person name="Yuan L."/>
            <person name="Wang Z."/>
            <person name="Xia Z."/>
            <person name="Xiao L."/>
            <person name="Anderson O.D."/>
            <person name="Ouyang S."/>
            <person name="Liang Y."/>
            <person name="Zimin A.V."/>
            <person name="Pertea G."/>
            <person name="Qi P."/>
            <person name="Bennetzen J.L."/>
            <person name="Dai X."/>
            <person name="Dawson M.W."/>
            <person name="Muller H.G."/>
            <person name="Kugler K."/>
            <person name="Rivarola-Duarte L."/>
            <person name="Spannagl M."/>
            <person name="Mayer K.F.X."/>
            <person name="Lu F.H."/>
            <person name="Bevan M.W."/>
            <person name="Leroy P."/>
            <person name="Li P."/>
            <person name="You F.M."/>
            <person name="Sun Q."/>
            <person name="Liu Z."/>
            <person name="Lyons E."/>
            <person name="Wicker T."/>
            <person name="Salzberg S.L."/>
            <person name="Devos K.M."/>
            <person name="Dvorak J."/>
        </authorList>
    </citation>
    <scope>NUCLEOTIDE SEQUENCE [LARGE SCALE GENOMIC DNA]</scope>
    <source>
        <strain evidence="3">cv. AL8/78</strain>
    </source>
</reference>
<reference evidence="3" key="4">
    <citation type="submission" date="2019-03" db="UniProtKB">
        <authorList>
            <consortium name="EnsemblPlants"/>
        </authorList>
    </citation>
    <scope>IDENTIFICATION</scope>
</reference>
<feature type="signal peptide" evidence="2">
    <location>
        <begin position="1"/>
        <end position="27"/>
    </location>
</feature>
<organism evidence="3 4">
    <name type="scientific">Aegilops tauschii subsp. strangulata</name>
    <name type="common">Goatgrass</name>
    <dbReference type="NCBI Taxonomy" id="200361"/>
    <lineage>
        <taxon>Eukaryota</taxon>
        <taxon>Viridiplantae</taxon>
        <taxon>Streptophyta</taxon>
        <taxon>Embryophyta</taxon>
        <taxon>Tracheophyta</taxon>
        <taxon>Spermatophyta</taxon>
        <taxon>Magnoliopsida</taxon>
        <taxon>Liliopsida</taxon>
        <taxon>Poales</taxon>
        <taxon>Poaceae</taxon>
        <taxon>BOP clade</taxon>
        <taxon>Pooideae</taxon>
        <taxon>Triticodae</taxon>
        <taxon>Triticeae</taxon>
        <taxon>Triticinae</taxon>
        <taxon>Aegilops</taxon>
    </lineage>
</organism>
<reference evidence="4" key="2">
    <citation type="journal article" date="2017" name="Nat. Plants">
        <title>The Aegilops tauschii genome reveals multiple impacts of transposons.</title>
        <authorList>
            <person name="Zhao G."/>
            <person name="Zou C."/>
            <person name="Li K."/>
            <person name="Wang K."/>
            <person name="Li T."/>
            <person name="Gao L."/>
            <person name="Zhang X."/>
            <person name="Wang H."/>
            <person name="Yang Z."/>
            <person name="Liu X."/>
            <person name="Jiang W."/>
            <person name="Mao L."/>
            <person name="Kong X."/>
            <person name="Jiao Y."/>
            <person name="Jia J."/>
        </authorList>
    </citation>
    <scope>NUCLEOTIDE SEQUENCE [LARGE SCALE GENOMIC DNA]</scope>
    <source>
        <strain evidence="4">cv. AL8/78</strain>
    </source>
</reference>
<protein>
    <recommendedName>
        <fullName evidence="5">Bacterial Ig-like domain-containing protein</fullName>
    </recommendedName>
</protein>
<keyword evidence="1" id="KW-0812">Transmembrane</keyword>
<dbReference type="PANTHER" id="PTHR34677:SF1">
    <property type="entry name" value="TRANSMEMBRANE PROTEIN"/>
    <property type="match status" value="1"/>
</dbReference>
<dbReference type="EnsemblPlants" id="AET3Gv20334500.15">
    <property type="protein sequence ID" value="AET3Gv20334500.15"/>
    <property type="gene ID" value="AET3Gv20334500"/>
</dbReference>
<evidence type="ECO:0000256" key="2">
    <source>
        <dbReference type="SAM" id="SignalP"/>
    </source>
</evidence>
<dbReference type="PANTHER" id="PTHR34677">
    <property type="match status" value="1"/>
</dbReference>
<feature type="transmembrane region" description="Helical" evidence="1">
    <location>
        <begin position="579"/>
        <end position="600"/>
    </location>
</feature>
<keyword evidence="4" id="KW-1185">Reference proteome</keyword>
<keyword evidence="1" id="KW-0472">Membrane</keyword>
<dbReference type="AlphaFoldDB" id="A0A453EGK9"/>
<reference evidence="4" key="1">
    <citation type="journal article" date="2014" name="Science">
        <title>Ancient hybridizations among the ancestral genomes of bread wheat.</title>
        <authorList>
            <consortium name="International Wheat Genome Sequencing Consortium,"/>
            <person name="Marcussen T."/>
            <person name="Sandve S.R."/>
            <person name="Heier L."/>
            <person name="Spannagl M."/>
            <person name="Pfeifer M."/>
            <person name="Jakobsen K.S."/>
            <person name="Wulff B.B."/>
            <person name="Steuernagel B."/>
            <person name="Mayer K.F."/>
            <person name="Olsen O.A."/>
        </authorList>
    </citation>
    <scope>NUCLEOTIDE SEQUENCE [LARGE SCALE GENOMIC DNA]</scope>
    <source>
        <strain evidence="4">cv. AL8/78</strain>
    </source>
</reference>